<keyword evidence="2" id="KW-1185">Reference proteome</keyword>
<dbReference type="Proteomes" id="UP000031419">
    <property type="component" value="Unassembled WGS sequence"/>
</dbReference>
<name>A0A073AU78_9PSEU</name>
<dbReference type="EMBL" id="JNVU01000039">
    <property type="protein sequence ID" value="KEI43348.1"/>
    <property type="molecule type" value="Genomic_DNA"/>
</dbReference>
<proteinExistence type="predicted"/>
<evidence type="ECO:0000313" key="1">
    <source>
        <dbReference type="EMBL" id="KEI43348.1"/>
    </source>
</evidence>
<reference evidence="1 2" key="1">
    <citation type="submission" date="2014-06" db="EMBL/GenBank/DDBJ databases">
        <title>Saccharopolyspora rectivirgula DSM-43113 Genome sequencing.</title>
        <authorList>
            <person name="Barrera C."/>
            <person name="Millon L."/>
            <person name="Rognon B."/>
            <person name="Zaugg C."/>
            <person name="Monod M."/>
        </authorList>
    </citation>
    <scope>NUCLEOTIDE SEQUENCE [LARGE SCALE GENOMIC DNA]</scope>
    <source>
        <strain evidence="1 2">DSM 43113</strain>
    </source>
</reference>
<dbReference type="RefSeq" id="WP_029722421.1">
    <property type="nucleotide sequence ID" value="NZ_JNVU01000039.1"/>
</dbReference>
<evidence type="ECO:0000313" key="2">
    <source>
        <dbReference type="Proteomes" id="UP000031419"/>
    </source>
</evidence>
<dbReference type="OrthoDB" id="3630047at2"/>
<organism evidence="1 2">
    <name type="scientific">Saccharopolyspora rectivirgula</name>
    <dbReference type="NCBI Taxonomy" id="28042"/>
    <lineage>
        <taxon>Bacteria</taxon>
        <taxon>Bacillati</taxon>
        <taxon>Actinomycetota</taxon>
        <taxon>Actinomycetes</taxon>
        <taxon>Pseudonocardiales</taxon>
        <taxon>Pseudonocardiaceae</taxon>
        <taxon>Saccharopolyspora</taxon>
    </lineage>
</organism>
<sequence>MTEPASAQPNYSILLPEGFVELPGGEPTEAKLRTLAGAVATRFGLPADTEIDQGLAATAAMLMTVGASSAAGGAHYTAAAVYRSKRQPERPVMVLVNCFFMASQHSAPHIAVEGLEQYFGSRPDTTAERLRLPAGEAVVARTATTNLLQVKDSSVEITSHSITAWLPNPTGTGVLGVAVTSNNTEDWDDIVDLAQGIFQTVEWEQEELVH</sequence>
<gene>
    <name evidence="1" type="ORF">GU90_16450</name>
</gene>
<dbReference type="eggNOG" id="ENOG5033PU0">
    <property type="taxonomic scope" value="Bacteria"/>
</dbReference>
<comment type="caution">
    <text evidence="1">The sequence shown here is derived from an EMBL/GenBank/DDBJ whole genome shotgun (WGS) entry which is preliminary data.</text>
</comment>
<accession>A0A073AU78</accession>
<protein>
    <submittedName>
        <fullName evidence="1">Uncharacterized protein</fullName>
    </submittedName>
</protein>
<dbReference type="AlphaFoldDB" id="A0A073AU78"/>